<dbReference type="Proteomes" id="UP000198224">
    <property type="component" value="Chromosome I"/>
</dbReference>
<keyword evidence="2" id="KW-0238">DNA-binding</keyword>
<dbReference type="PROSITE" id="PS50949">
    <property type="entry name" value="HTH_GNTR"/>
    <property type="match status" value="1"/>
</dbReference>
<evidence type="ECO:0000256" key="1">
    <source>
        <dbReference type="ARBA" id="ARBA00023015"/>
    </source>
</evidence>
<keyword evidence="3" id="KW-0804">Transcription</keyword>
<dbReference type="InterPro" id="IPR036388">
    <property type="entry name" value="WH-like_DNA-bd_sf"/>
</dbReference>
<dbReference type="PANTHER" id="PTHR44846:SF1">
    <property type="entry name" value="MANNOSYL-D-GLYCERATE TRANSPORT_METABOLISM SYSTEM REPRESSOR MNGR-RELATED"/>
    <property type="match status" value="1"/>
</dbReference>
<dbReference type="SMART" id="SM00345">
    <property type="entry name" value="HTH_GNTR"/>
    <property type="match status" value="1"/>
</dbReference>
<dbReference type="EMBL" id="LT607409">
    <property type="protein sequence ID" value="SCE69886.1"/>
    <property type="molecule type" value="Genomic_DNA"/>
</dbReference>
<evidence type="ECO:0000256" key="2">
    <source>
        <dbReference type="ARBA" id="ARBA00023125"/>
    </source>
</evidence>
<evidence type="ECO:0000313" key="5">
    <source>
        <dbReference type="EMBL" id="SCE69886.1"/>
    </source>
</evidence>
<keyword evidence="6" id="KW-1185">Reference proteome</keyword>
<evidence type="ECO:0000313" key="6">
    <source>
        <dbReference type="Proteomes" id="UP000198224"/>
    </source>
</evidence>
<dbReference type="PRINTS" id="PR00035">
    <property type="entry name" value="HTHGNTR"/>
</dbReference>
<evidence type="ECO:0000259" key="4">
    <source>
        <dbReference type="PROSITE" id="PS50949"/>
    </source>
</evidence>
<dbReference type="GO" id="GO:0003677">
    <property type="term" value="F:DNA binding"/>
    <property type="evidence" value="ECO:0007669"/>
    <property type="project" value="UniProtKB-KW"/>
</dbReference>
<dbReference type="InterPro" id="IPR000524">
    <property type="entry name" value="Tscrpt_reg_HTH_GntR"/>
</dbReference>
<dbReference type="InterPro" id="IPR036390">
    <property type="entry name" value="WH_DNA-bd_sf"/>
</dbReference>
<name>A0A1C4UDY8_9ACTN</name>
<evidence type="ECO:0000256" key="3">
    <source>
        <dbReference type="ARBA" id="ARBA00023163"/>
    </source>
</evidence>
<feature type="domain" description="HTH gntR-type" evidence="4">
    <location>
        <begin position="6"/>
        <end position="74"/>
    </location>
</feature>
<protein>
    <submittedName>
        <fullName evidence="5">Regulatory protein, gntR family</fullName>
    </submittedName>
</protein>
<dbReference type="PANTHER" id="PTHR44846">
    <property type="entry name" value="MANNOSYL-D-GLYCERATE TRANSPORT/METABOLISM SYSTEM REPRESSOR MNGR-RELATED"/>
    <property type="match status" value="1"/>
</dbReference>
<sequence>MCVPIPHTAHEIEADLLRRIGAGEFRRGQRLPTYDALADEYGSARRTVARAVEGLKARGIVVGVRGSGVYVADT</sequence>
<organism evidence="5 6">
    <name type="scientific">Micromonospora chokoriensis</name>
    <dbReference type="NCBI Taxonomy" id="356851"/>
    <lineage>
        <taxon>Bacteria</taxon>
        <taxon>Bacillati</taxon>
        <taxon>Actinomycetota</taxon>
        <taxon>Actinomycetes</taxon>
        <taxon>Micromonosporales</taxon>
        <taxon>Micromonosporaceae</taxon>
        <taxon>Micromonospora</taxon>
    </lineage>
</organism>
<dbReference type="GO" id="GO:0045892">
    <property type="term" value="P:negative regulation of DNA-templated transcription"/>
    <property type="evidence" value="ECO:0007669"/>
    <property type="project" value="TreeGrafter"/>
</dbReference>
<accession>A0A1C4UDY8</accession>
<dbReference type="Gene3D" id="1.10.10.10">
    <property type="entry name" value="Winged helix-like DNA-binding domain superfamily/Winged helix DNA-binding domain"/>
    <property type="match status" value="1"/>
</dbReference>
<dbReference type="InterPro" id="IPR050679">
    <property type="entry name" value="Bact_HTH_transcr_reg"/>
</dbReference>
<keyword evidence="1" id="KW-0805">Transcription regulation</keyword>
<dbReference type="AlphaFoldDB" id="A0A1C4UDY8"/>
<dbReference type="SUPFAM" id="SSF46785">
    <property type="entry name" value="Winged helix' DNA-binding domain"/>
    <property type="match status" value="1"/>
</dbReference>
<gene>
    <name evidence="5" type="ORF">GA0070612_0329</name>
</gene>
<dbReference type="Pfam" id="PF00392">
    <property type="entry name" value="GntR"/>
    <property type="match status" value="1"/>
</dbReference>
<reference evidence="6" key="1">
    <citation type="submission" date="2016-06" db="EMBL/GenBank/DDBJ databases">
        <authorList>
            <person name="Varghese N."/>
            <person name="Submissions Spin"/>
        </authorList>
    </citation>
    <scope>NUCLEOTIDE SEQUENCE [LARGE SCALE GENOMIC DNA]</scope>
    <source>
        <strain evidence="6">DSM 45160</strain>
    </source>
</reference>
<proteinExistence type="predicted"/>
<dbReference type="GO" id="GO:0003700">
    <property type="term" value="F:DNA-binding transcription factor activity"/>
    <property type="evidence" value="ECO:0007669"/>
    <property type="project" value="InterPro"/>
</dbReference>